<dbReference type="InterPro" id="IPR037735">
    <property type="entry name" value="AS8-like"/>
</dbReference>
<reference evidence="2" key="1">
    <citation type="submission" date="2025-08" db="UniProtKB">
        <authorList>
            <consortium name="RefSeq"/>
        </authorList>
    </citation>
    <scope>IDENTIFICATION</scope>
</reference>
<dbReference type="GeneID" id="104596395"/>
<dbReference type="OrthoDB" id="1865891at2759"/>
<gene>
    <name evidence="2" type="primary">LOC104596395</name>
</gene>
<keyword evidence="1" id="KW-1185">Reference proteome</keyword>
<proteinExistence type="predicted"/>
<dbReference type="RefSeq" id="XP_010255831.1">
    <property type="nucleotide sequence ID" value="XM_010257529.2"/>
</dbReference>
<evidence type="ECO:0000313" key="1">
    <source>
        <dbReference type="Proteomes" id="UP000189703"/>
    </source>
</evidence>
<dbReference type="PANTHER" id="PTHR36778">
    <property type="entry name" value="CADMIUM-INDUCED PROTEIN AS8"/>
    <property type="match status" value="1"/>
</dbReference>
<organism evidence="1 2">
    <name type="scientific">Nelumbo nucifera</name>
    <name type="common">Sacred lotus</name>
    <dbReference type="NCBI Taxonomy" id="4432"/>
    <lineage>
        <taxon>Eukaryota</taxon>
        <taxon>Viridiplantae</taxon>
        <taxon>Streptophyta</taxon>
        <taxon>Embryophyta</taxon>
        <taxon>Tracheophyta</taxon>
        <taxon>Spermatophyta</taxon>
        <taxon>Magnoliopsida</taxon>
        <taxon>Proteales</taxon>
        <taxon>Nelumbonaceae</taxon>
        <taxon>Nelumbo</taxon>
    </lineage>
</organism>
<accession>A0A1U7ZNX7</accession>
<sequence>MQGLSDNGNPLQIFMIIKGLFKRYAKWNPVHPTSGAFWGMGIGVGCGVGWGPGFGPEVIGYVGAGCGVGFSVGITVAGFGIGLPANFLVEIPSNAFAATRTGALEFARSSGLLSMRNVVEDGWNHVAPHVNDLQRGASGRLSSFKHMSALDQGVNLKVMKNKISCHVKSTLDNFVAFRNRYLSSHKGTQTSHTFFRRFEGLMHGELMG</sequence>
<dbReference type="AlphaFoldDB" id="A0A1U7ZNX7"/>
<dbReference type="PANTHER" id="PTHR36778:SF1">
    <property type="entry name" value="CADMIUM-INDUCED PROTEIN AS8"/>
    <property type="match status" value="1"/>
</dbReference>
<dbReference type="Proteomes" id="UP000189703">
    <property type="component" value="Unplaced"/>
</dbReference>
<dbReference type="FunCoup" id="A0A1U7ZNX7">
    <property type="interactions" value="1591"/>
</dbReference>
<evidence type="ECO:0000313" key="2">
    <source>
        <dbReference type="RefSeq" id="XP_010255831.1"/>
    </source>
</evidence>
<dbReference type="KEGG" id="nnu:104596395"/>
<dbReference type="eggNOG" id="ENOG502S2MU">
    <property type="taxonomic scope" value="Eukaryota"/>
</dbReference>
<protein>
    <submittedName>
        <fullName evidence="2">Cadmium-induced protein AS8-like isoform X1</fullName>
    </submittedName>
</protein>
<dbReference type="OMA" id="ATGYGMI"/>
<name>A0A1U7ZNX7_NELNU</name>
<dbReference type="STRING" id="4432.A0A1U7ZNX7"/>